<dbReference type="Gene3D" id="3.20.20.140">
    <property type="entry name" value="Metal-dependent hydrolases"/>
    <property type="match status" value="1"/>
</dbReference>
<dbReference type="Gene3D" id="2.30.40.10">
    <property type="entry name" value="Urease, subunit C, domain 1"/>
    <property type="match status" value="1"/>
</dbReference>
<dbReference type="InterPro" id="IPR050287">
    <property type="entry name" value="MTA/SAH_deaminase"/>
</dbReference>
<name>A0A428QD57_9HYPO</name>
<dbReference type="Pfam" id="PF01979">
    <property type="entry name" value="Amidohydro_1"/>
    <property type="match status" value="1"/>
</dbReference>
<accession>A0A428QD57</accession>
<dbReference type="STRING" id="1325734.A0A428QD57"/>
<protein>
    <recommendedName>
        <fullName evidence="2">Amidohydrolase-related domain-containing protein</fullName>
    </recommendedName>
</protein>
<dbReference type="InterPro" id="IPR011059">
    <property type="entry name" value="Metal-dep_hydrolase_composite"/>
</dbReference>
<dbReference type="SUPFAM" id="SSF51338">
    <property type="entry name" value="Composite domain of metallo-dependent hydrolases"/>
    <property type="match status" value="1"/>
</dbReference>
<keyword evidence="1" id="KW-0378">Hydrolase</keyword>
<dbReference type="Proteomes" id="UP000288168">
    <property type="component" value="Unassembled WGS sequence"/>
</dbReference>
<proteinExistence type="predicted"/>
<gene>
    <name evidence="3" type="ORF">CEP54_005290</name>
</gene>
<evidence type="ECO:0000313" key="3">
    <source>
        <dbReference type="EMBL" id="RSL63227.1"/>
    </source>
</evidence>
<reference evidence="3 4" key="1">
    <citation type="submission" date="2017-06" db="EMBL/GenBank/DDBJ databases">
        <title>Comparative genomic analysis of Ambrosia Fusariam Clade fungi.</title>
        <authorList>
            <person name="Stajich J.E."/>
            <person name="Carrillo J."/>
            <person name="Kijimoto T."/>
            <person name="Eskalen A."/>
            <person name="O'Donnell K."/>
            <person name="Kasson M."/>
        </authorList>
    </citation>
    <scope>NUCLEOTIDE SEQUENCE [LARGE SCALE GENOMIC DNA]</scope>
    <source>
        <strain evidence="3 4">NRRL62584</strain>
    </source>
</reference>
<dbReference type="GO" id="GO:0016810">
    <property type="term" value="F:hydrolase activity, acting on carbon-nitrogen (but not peptide) bonds"/>
    <property type="evidence" value="ECO:0007669"/>
    <property type="project" value="InterPro"/>
</dbReference>
<evidence type="ECO:0000259" key="2">
    <source>
        <dbReference type="Pfam" id="PF01979"/>
    </source>
</evidence>
<dbReference type="AlphaFoldDB" id="A0A428QD57"/>
<evidence type="ECO:0000313" key="4">
    <source>
        <dbReference type="Proteomes" id="UP000288168"/>
    </source>
</evidence>
<keyword evidence="4" id="KW-1185">Reference proteome</keyword>
<dbReference type="InterPro" id="IPR006680">
    <property type="entry name" value="Amidohydro-rel"/>
</dbReference>
<dbReference type="PANTHER" id="PTHR43794:SF11">
    <property type="entry name" value="AMIDOHYDROLASE-RELATED DOMAIN-CONTAINING PROTEIN"/>
    <property type="match status" value="1"/>
</dbReference>
<comment type="caution">
    <text evidence="3">The sequence shown here is derived from an EMBL/GenBank/DDBJ whole genome shotgun (WGS) entry which is preliminary data.</text>
</comment>
<evidence type="ECO:0000256" key="1">
    <source>
        <dbReference type="ARBA" id="ARBA00022801"/>
    </source>
</evidence>
<dbReference type="OrthoDB" id="194468at2759"/>
<dbReference type="SUPFAM" id="SSF51556">
    <property type="entry name" value="Metallo-dependent hydrolases"/>
    <property type="match status" value="1"/>
</dbReference>
<sequence>MSGKFLITGGYVASLDDSLGDFTNGAVLVEDGVIKAVGRAEDISVPDAEVIDASEGVIIPGMIDTHRHVSMSLTWGIGVDQHLWHFLSNTYLRWLPSTSVEDMRASTLVGALEAIESGVTTIMDTCESFHSAEHADAELQGLKESGIRAFFCYGMSADQYGDVPEGRPGWEARMSHVKQMILDEENGQHDPIVRVALQLSQSGTTPFSWMGDELALAQENGLLCCSHSTAFPNSNLTNNVETRADFGFMHPGHVYIHNTNLTDHERGLIAKSGGKIALSTDTDVQMGMAYPPLWLALQHGLRPSLSIDTSSFSPPDLLSQIRLQLQVQRGLDHDAEHRARRPALKMDLTARDGLIWATRNGAEAVGLEDKIGTLTPGKRADIVILTSKRSLSRSANPFGTAVMHSTPADVDFVMVDGKVMKRAGHLVNVDVPAIRKKAREGLERILENLKTARPELTPAEIENFFRMGEKSHRANVAEAYVHGAEVGDYLRG</sequence>
<feature type="domain" description="Amidohydrolase-related" evidence="2">
    <location>
        <begin position="57"/>
        <end position="419"/>
    </location>
</feature>
<organism evidence="3 4">
    <name type="scientific">Fusarium duplospermum</name>
    <dbReference type="NCBI Taxonomy" id="1325734"/>
    <lineage>
        <taxon>Eukaryota</taxon>
        <taxon>Fungi</taxon>
        <taxon>Dikarya</taxon>
        <taxon>Ascomycota</taxon>
        <taxon>Pezizomycotina</taxon>
        <taxon>Sordariomycetes</taxon>
        <taxon>Hypocreomycetidae</taxon>
        <taxon>Hypocreales</taxon>
        <taxon>Nectriaceae</taxon>
        <taxon>Fusarium</taxon>
        <taxon>Fusarium solani species complex</taxon>
    </lineage>
</organism>
<dbReference type="EMBL" id="NKCI01000040">
    <property type="protein sequence ID" value="RSL63227.1"/>
    <property type="molecule type" value="Genomic_DNA"/>
</dbReference>
<dbReference type="PANTHER" id="PTHR43794">
    <property type="entry name" value="AMINOHYDROLASE SSNA-RELATED"/>
    <property type="match status" value="1"/>
</dbReference>
<dbReference type="InterPro" id="IPR032466">
    <property type="entry name" value="Metal_Hydrolase"/>
</dbReference>